<name>A0A0F7S2D5_9BASI</name>
<dbReference type="EMBL" id="CCFA01000456">
    <property type="protein sequence ID" value="CDW95811.1"/>
    <property type="molecule type" value="Genomic_DNA"/>
</dbReference>
<feature type="region of interest" description="Disordered" evidence="1">
    <location>
        <begin position="39"/>
        <end position="66"/>
    </location>
</feature>
<reference evidence="4" key="1">
    <citation type="submission" date="2014-06" db="EMBL/GenBank/DDBJ databases">
        <authorList>
            <person name="Berkman P.J."/>
        </authorList>
    </citation>
    <scope>NUCLEOTIDE SEQUENCE [LARGE SCALE GENOMIC DNA]</scope>
</reference>
<feature type="compositionally biased region" description="Basic and acidic residues" evidence="1">
    <location>
        <begin position="235"/>
        <end position="246"/>
    </location>
</feature>
<dbReference type="AlphaFoldDB" id="A0A0F7S2D5"/>
<sequence>MSFSNDSDHFDILSFPETDTSSDFELIDAEQDEVRYFAPSSIGSDAASNVSDADSAPPSPQLHASRFHFPDPVSSFNEGQLHIESSSIYTPLATSQQQPQESADPDASPKAVFDLGVIEKMDFTPQQQDDEKLPGPSQPHRRLITLAPKATWLVALFAAFLLGFKSSTLLGFTPRASPSHGATMADTNWNAKFAAPSQISSASSIASQLLESSTRMGPPPVALAPSPSPSGLTVKECKRFTRKPDFPRASPRRSSSVALQKTASTSKSLSVVRQLPANPSKVQRPVRAPDARLKQAKSRRYAAFAGQLAFNLHHDLPVFPSVPGSSYLDNATTTSWAFWSAELDSYYQLFVRPAILAAKQQAYDAARLAQRYHQQQVLPAFACFRQHAFHTAQRTADFTMQYKEDQLKPAITFVRHQAAQTAKRTADYHQQVVFPALAHFRHRAAGAAKAGSDGFSEAAKRFSSTAQRTTEFTTQYSEGHLRPAFVFVREQAMQTAKRTTEYHGKVLVPAMAEFRLQAVEAARTTSKGLNKAAKRFSSEAAGTVQQVKEATHINLEALGMDEYVGFMMSTFRSIGQSPRRSEKSA</sequence>
<dbReference type="Proteomes" id="UP000242770">
    <property type="component" value="Unassembled WGS sequence"/>
</dbReference>
<reference evidence="3" key="3">
    <citation type="submission" date="2014-06" db="EMBL/GenBank/DDBJ databases">
        <authorList>
            <person name="Berkman J.Paul."/>
        </authorList>
    </citation>
    <scope>NUCLEOTIDE SEQUENCE [LARGE SCALE GENOMIC DNA]</scope>
</reference>
<proteinExistence type="predicted"/>
<evidence type="ECO:0000313" key="4">
    <source>
        <dbReference type="Proteomes" id="UP000242770"/>
    </source>
</evidence>
<feature type="compositionally biased region" description="Low complexity" evidence="1">
    <location>
        <begin position="247"/>
        <end position="256"/>
    </location>
</feature>
<feature type="region of interest" description="Disordered" evidence="1">
    <location>
        <begin position="210"/>
        <end position="292"/>
    </location>
</feature>
<feature type="compositionally biased region" description="Pro residues" evidence="1">
    <location>
        <begin position="217"/>
        <end position="228"/>
    </location>
</feature>
<gene>
    <name evidence="3" type="primary">SSCI08910.1</name>
    <name evidence="2" type="ORF">SPSC_02255</name>
</gene>
<dbReference type="EMBL" id="LK056663">
    <property type="protein sequence ID" value="CDU23626.1"/>
    <property type="molecule type" value="Genomic_DNA"/>
</dbReference>
<dbReference type="OrthoDB" id="2553798at2759"/>
<evidence type="ECO:0000313" key="2">
    <source>
        <dbReference type="EMBL" id="CDU23626.1"/>
    </source>
</evidence>
<keyword evidence="4" id="KW-1185">Reference proteome</keyword>
<evidence type="ECO:0000313" key="3">
    <source>
        <dbReference type="EMBL" id="CDW95811.1"/>
    </source>
</evidence>
<accession>A0A0F7S2D5</accession>
<protein>
    <submittedName>
        <fullName evidence="3">Uncharacterized protein</fullName>
    </submittedName>
</protein>
<reference evidence="2" key="2">
    <citation type="submission" date="2014-06" db="EMBL/GenBank/DDBJ databases">
        <authorList>
            <person name="Ju J."/>
            <person name="Zhang J."/>
        </authorList>
    </citation>
    <scope>NUCLEOTIDE SEQUENCE</scope>
    <source>
        <strain evidence="2">SscI8</strain>
    </source>
</reference>
<feature type="compositionally biased region" description="Polar residues" evidence="1">
    <location>
        <begin position="257"/>
        <end position="271"/>
    </location>
</feature>
<organism evidence="3 4">
    <name type="scientific">Sporisorium scitamineum</name>
    <dbReference type="NCBI Taxonomy" id="49012"/>
    <lineage>
        <taxon>Eukaryota</taxon>
        <taxon>Fungi</taxon>
        <taxon>Dikarya</taxon>
        <taxon>Basidiomycota</taxon>
        <taxon>Ustilaginomycotina</taxon>
        <taxon>Ustilaginomycetes</taxon>
        <taxon>Ustilaginales</taxon>
        <taxon>Ustilaginaceae</taxon>
        <taxon>Sporisorium</taxon>
    </lineage>
</organism>
<feature type="compositionally biased region" description="Low complexity" evidence="1">
    <location>
        <begin position="44"/>
        <end position="56"/>
    </location>
</feature>
<evidence type="ECO:0000256" key="1">
    <source>
        <dbReference type="SAM" id="MobiDB-lite"/>
    </source>
</evidence>